<accession>A0A0N0P3X2</accession>
<sequence>MSQLWVKRAKAEMTRHSRVLETINRVFPLPFEERRSRVGMMSYGTYRWMRYFPIVLVPAVLIGVLLETRDNPQEHVFTSLHLWLADHGVFRHDTVKALNPAFEDERRSIQWKANDRKWRFTGADMPSEREIREFAAINIDRQSQKNR</sequence>
<protein>
    <submittedName>
        <fullName evidence="2">Uncharacterized protein</fullName>
    </submittedName>
</protein>
<feature type="transmembrane region" description="Helical" evidence="1">
    <location>
        <begin position="48"/>
        <end position="66"/>
    </location>
</feature>
<dbReference type="AlphaFoldDB" id="A0A0N0P3X2"/>
<keyword evidence="1" id="KW-0812">Transmembrane</keyword>
<name>A0A0N0P3X2_LEPSE</name>
<dbReference type="OMA" id="FRHDTVK"/>
<keyword evidence="3" id="KW-1185">Reference proteome</keyword>
<keyword evidence="1" id="KW-0472">Membrane</keyword>
<evidence type="ECO:0000313" key="3">
    <source>
        <dbReference type="Proteomes" id="UP000038009"/>
    </source>
</evidence>
<dbReference type="VEuPathDB" id="TriTrypDB:Lsey_0243_0010"/>
<comment type="caution">
    <text evidence="2">The sequence shown here is derived from an EMBL/GenBank/DDBJ whole genome shotgun (WGS) entry which is preliminary data.</text>
</comment>
<organism evidence="2 3">
    <name type="scientific">Leptomonas seymouri</name>
    <dbReference type="NCBI Taxonomy" id="5684"/>
    <lineage>
        <taxon>Eukaryota</taxon>
        <taxon>Discoba</taxon>
        <taxon>Euglenozoa</taxon>
        <taxon>Kinetoplastea</taxon>
        <taxon>Metakinetoplastina</taxon>
        <taxon>Trypanosomatida</taxon>
        <taxon>Trypanosomatidae</taxon>
        <taxon>Leishmaniinae</taxon>
        <taxon>Leptomonas</taxon>
    </lineage>
</organism>
<proteinExistence type="predicted"/>
<dbReference type="OrthoDB" id="274958at2759"/>
<keyword evidence="1" id="KW-1133">Transmembrane helix</keyword>
<evidence type="ECO:0000256" key="1">
    <source>
        <dbReference type="SAM" id="Phobius"/>
    </source>
</evidence>
<dbReference type="Proteomes" id="UP000038009">
    <property type="component" value="Unassembled WGS sequence"/>
</dbReference>
<reference evidence="2 3" key="1">
    <citation type="journal article" date="2015" name="PLoS Pathog.">
        <title>Leptomonas seymouri: Adaptations to the Dixenous Life Cycle Analyzed by Genome Sequencing, Transcriptome Profiling and Co-infection with Leishmania donovani.</title>
        <authorList>
            <person name="Kraeva N."/>
            <person name="Butenko A."/>
            <person name="Hlavacova J."/>
            <person name="Kostygov A."/>
            <person name="Myskova J."/>
            <person name="Grybchuk D."/>
            <person name="Lestinova T."/>
            <person name="Votypka J."/>
            <person name="Volf P."/>
            <person name="Opperdoes F."/>
            <person name="Flegontov P."/>
            <person name="Lukes J."/>
            <person name="Yurchenko V."/>
        </authorList>
    </citation>
    <scope>NUCLEOTIDE SEQUENCE [LARGE SCALE GENOMIC DNA]</scope>
    <source>
        <strain evidence="2 3">ATCC 30220</strain>
    </source>
</reference>
<gene>
    <name evidence="2" type="ORF">ABL78_6302</name>
</gene>
<dbReference type="EMBL" id="LJSK01000243">
    <property type="protein sequence ID" value="KPI84629.1"/>
    <property type="molecule type" value="Genomic_DNA"/>
</dbReference>
<evidence type="ECO:0000313" key="2">
    <source>
        <dbReference type="EMBL" id="KPI84629.1"/>
    </source>
</evidence>